<accession>A0A5C6XGG6</accession>
<protein>
    <submittedName>
        <fullName evidence="1">Uncharacterized protein</fullName>
    </submittedName>
</protein>
<dbReference type="OrthoDB" id="9866032at2"/>
<organism evidence="1 2">
    <name type="scientific">Lujinxingia vulgaris</name>
    <dbReference type="NCBI Taxonomy" id="2600176"/>
    <lineage>
        <taxon>Bacteria</taxon>
        <taxon>Deltaproteobacteria</taxon>
        <taxon>Bradymonadales</taxon>
        <taxon>Lujinxingiaceae</taxon>
        <taxon>Lujinxingia</taxon>
    </lineage>
</organism>
<proteinExistence type="predicted"/>
<dbReference type="EMBL" id="VOSL01000037">
    <property type="protein sequence ID" value="TXD38005.1"/>
    <property type="molecule type" value="Genomic_DNA"/>
</dbReference>
<comment type="caution">
    <text evidence="1">The sequence shown here is derived from an EMBL/GenBank/DDBJ whole genome shotgun (WGS) entry which is preliminary data.</text>
</comment>
<name>A0A5C6XGG6_9DELT</name>
<dbReference type="Proteomes" id="UP000321046">
    <property type="component" value="Unassembled WGS sequence"/>
</dbReference>
<gene>
    <name evidence="1" type="ORF">FRC96_07770</name>
</gene>
<evidence type="ECO:0000313" key="1">
    <source>
        <dbReference type="EMBL" id="TXD38005.1"/>
    </source>
</evidence>
<evidence type="ECO:0000313" key="2">
    <source>
        <dbReference type="Proteomes" id="UP000321046"/>
    </source>
</evidence>
<dbReference type="RefSeq" id="WP_146973938.1">
    <property type="nucleotide sequence ID" value="NZ_VOSL01000037.1"/>
</dbReference>
<sequence length="449" mass="48831">MILYTHDLWPDETQYRPALGEVMRSGLTYREHQQSAHLWAYHFGDTSVIHVGEAFTSSSWTALTFGKEPVSSYQTTLATECTFADGPGRPDLGAYRTITFLDTTQTYEVRLRGSNIEVCLMICVDGEDPVELVLGTYEDGANTYPSRRFVRLPTGDTANVLAWMTEVRAPNNDGYLEQIEFTPCRFGGDAPVDSTTSSISTVATMPSGMDYPTLGGDVVIGARDPAVGDMTPAPLLTGGRLKPWPASDLGHDVEGYTQGAQWETSDQGFIFVRLEGPSMHVAAAAPKSTVMTPTSDGLFSDTAWVVSLSMAPFNIHPDNSGAIWSTDVISLELIDASGPTRDVQLSGIGKVGEWEPTTWFDVTVAWVPNDANTSVADVFCWFDGNLVASHSLGANPPGVLQLGSSYLSDDLVAWPVLMQCQRHELGTLPEIIGYVESWLGWRGMMTGIF</sequence>
<reference evidence="1 2" key="1">
    <citation type="submission" date="2019-08" db="EMBL/GenBank/DDBJ databases">
        <title>Bradymonadales sp. TMQ2.</title>
        <authorList>
            <person name="Liang Q."/>
        </authorList>
    </citation>
    <scope>NUCLEOTIDE SEQUENCE [LARGE SCALE GENOMIC DNA]</scope>
    <source>
        <strain evidence="1 2">TMQ2</strain>
    </source>
</reference>
<dbReference type="AlphaFoldDB" id="A0A5C6XGG6"/>